<feature type="domain" description="Aspartate/glutamate/uridylate kinase" evidence="10">
    <location>
        <begin position="3"/>
        <end position="292"/>
    </location>
</feature>
<dbReference type="PANTHER" id="PTHR30409">
    <property type="entry name" value="CARBAMATE KINASE"/>
    <property type="match status" value="1"/>
</dbReference>
<reference evidence="11 12" key="1">
    <citation type="submission" date="2023-02" db="EMBL/GenBank/DDBJ databases">
        <title>A bacterium isolated from plastisphere.</title>
        <authorList>
            <person name="Sun Y."/>
        </authorList>
    </citation>
    <scope>NUCLEOTIDE SEQUENCE [LARGE SCALE GENOMIC DNA]</scope>
    <source>
        <strain evidence="12">a-1</strain>
    </source>
</reference>
<dbReference type="CDD" id="cd04235">
    <property type="entry name" value="AAK_CK"/>
    <property type="match status" value="1"/>
</dbReference>
<dbReference type="NCBIfam" id="NF009007">
    <property type="entry name" value="PRK12352.1"/>
    <property type="match status" value="1"/>
</dbReference>
<comment type="catalytic activity">
    <reaction evidence="7">
        <text>hydrogencarbonate + NH4(+) + ATP = carbamoyl phosphate + ADP + H2O + H(+)</text>
        <dbReference type="Rhea" id="RHEA:10152"/>
        <dbReference type="ChEBI" id="CHEBI:15377"/>
        <dbReference type="ChEBI" id="CHEBI:15378"/>
        <dbReference type="ChEBI" id="CHEBI:17544"/>
        <dbReference type="ChEBI" id="CHEBI:28938"/>
        <dbReference type="ChEBI" id="CHEBI:30616"/>
        <dbReference type="ChEBI" id="CHEBI:58228"/>
        <dbReference type="ChEBI" id="CHEBI:456216"/>
        <dbReference type="EC" id="2.7.2.2"/>
    </reaction>
</comment>
<comment type="pathway">
    <text evidence="1">Metabolic intermediate metabolism; carbamoyl phosphate degradation; CO(2) and NH(3) from carbamoyl phosphate: step 1/1.</text>
</comment>
<evidence type="ECO:0000256" key="4">
    <source>
        <dbReference type="ARBA" id="ARBA00022503"/>
    </source>
</evidence>
<evidence type="ECO:0000313" key="11">
    <source>
        <dbReference type="EMBL" id="WDH75514.1"/>
    </source>
</evidence>
<proteinExistence type="inferred from homology"/>
<dbReference type="Gene3D" id="3.40.1160.10">
    <property type="entry name" value="Acetylglutamate kinase-like"/>
    <property type="match status" value="1"/>
</dbReference>
<keyword evidence="6 9" id="KW-0418">Kinase</keyword>
<dbReference type="RefSeq" id="WP_026825122.1">
    <property type="nucleotide sequence ID" value="NZ_CP118099.1"/>
</dbReference>
<accession>A0ABY7X3K6</accession>
<keyword evidence="12" id="KW-1185">Reference proteome</keyword>
<evidence type="ECO:0000256" key="6">
    <source>
        <dbReference type="ARBA" id="ARBA00022777"/>
    </source>
</evidence>
<dbReference type="PANTHER" id="PTHR30409:SF1">
    <property type="entry name" value="CARBAMATE KINASE-RELATED"/>
    <property type="match status" value="1"/>
</dbReference>
<evidence type="ECO:0000256" key="7">
    <source>
        <dbReference type="ARBA" id="ARBA00048467"/>
    </source>
</evidence>
<dbReference type="InterPro" id="IPR003964">
    <property type="entry name" value="Carb_kinase"/>
</dbReference>
<protein>
    <recommendedName>
        <fullName evidence="3 8">Carbamate kinase</fullName>
    </recommendedName>
</protein>
<dbReference type="PIRSF" id="PIRSF000723">
    <property type="entry name" value="Carbamate_kin"/>
    <property type="match status" value="1"/>
</dbReference>
<evidence type="ECO:0000256" key="3">
    <source>
        <dbReference type="ARBA" id="ARBA00013070"/>
    </source>
</evidence>
<evidence type="ECO:0000256" key="5">
    <source>
        <dbReference type="ARBA" id="ARBA00022679"/>
    </source>
</evidence>
<evidence type="ECO:0000256" key="2">
    <source>
        <dbReference type="ARBA" id="ARBA00011066"/>
    </source>
</evidence>
<sequence length="320" mass="34601">MKKRIVIALGGNAILTDDGSAAAQRKAITETVRHIADLIEEGHEVVLSHGNGPQIGAILIQQQIADSEKTPAMDLGTCGAMTQGMIGYWFQQLLRNELSRRGMERQVVTMITQSEVEASDQAFTQPTKPIGPFYNEMEASHMRARGEVVVEDAGRGYRKVVASPKPVQIVEAPVIQDLLRAGHLVIAAGGGGVPVVREQYTLHGVDAVIDKDFAAAQLAQSIQATHLMIITGVPNVCLHFNQPNQEKLEEVTTSKLEQLIEENHFMAGSMLPKVEAALQFIQDDSEREAVITDISSLKGAIAGTAGTRIRYDFTAAGIVD</sequence>
<organism evidence="11 12">
    <name type="scientific">Exiguobacterium marinum</name>
    <dbReference type="NCBI Taxonomy" id="273528"/>
    <lineage>
        <taxon>Bacteria</taxon>
        <taxon>Bacillati</taxon>
        <taxon>Bacillota</taxon>
        <taxon>Bacilli</taxon>
        <taxon>Bacillales</taxon>
        <taxon>Bacillales Family XII. Incertae Sedis</taxon>
        <taxon>Exiguobacterium</taxon>
    </lineage>
</organism>
<evidence type="ECO:0000256" key="1">
    <source>
        <dbReference type="ARBA" id="ARBA00005118"/>
    </source>
</evidence>
<dbReference type="GO" id="GO:0008804">
    <property type="term" value="F:carbamate kinase activity"/>
    <property type="evidence" value="ECO:0007669"/>
    <property type="project" value="UniProtKB-EC"/>
</dbReference>
<dbReference type="EMBL" id="CP118099">
    <property type="protein sequence ID" value="WDH75514.1"/>
    <property type="molecule type" value="Genomic_DNA"/>
</dbReference>
<dbReference type="Proteomes" id="UP001213680">
    <property type="component" value="Chromosome"/>
</dbReference>
<keyword evidence="4" id="KW-0056">Arginine metabolism</keyword>
<evidence type="ECO:0000256" key="9">
    <source>
        <dbReference type="PIRNR" id="PIRNR000723"/>
    </source>
</evidence>
<dbReference type="InterPro" id="IPR001048">
    <property type="entry name" value="Asp/Glu/Uridylate_kinase"/>
</dbReference>
<comment type="similarity">
    <text evidence="2 9">Belongs to the carbamate kinase family.</text>
</comment>
<dbReference type="PRINTS" id="PR01469">
    <property type="entry name" value="CARBMTKINASE"/>
</dbReference>
<dbReference type="Pfam" id="PF00696">
    <property type="entry name" value="AA_kinase"/>
    <property type="match status" value="1"/>
</dbReference>
<keyword evidence="5 9" id="KW-0808">Transferase</keyword>
<evidence type="ECO:0000259" key="10">
    <source>
        <dbReference type="Pfam" id="PF00696"/>
    </source>
</evidence>
<evidence type="ECO:0000256" key="8">
    <source>
        <dbReference type="NCBIfam" id="TIGR00746"/>
    </source>
</evidence>
<evidence type="ECO:0000313" key="12">
    <source>
        <dbReference type="Proteomes" id="UP001213680"/>
    </source>
</evidence>
<gene>
    <name evidence="11" type="primary">arcC</name>
    <name evidence="11" type="ORF">PTI97_11870</name>
</gene>
<dbReference type="InterPro" id="IPR036393">
    <property type="entry name" value="AceGlu_kinase-like_sf"/>
</dbReference>
<dbReference type="SUPFAM" id="SSF53633">
    <property type="entry name" value="Carbamate kinase-like"/>
    <property type="match status" value="1"/>
</dbReference>
<name>A0ABY7X3K6_9BACL</name>
<dbReference type="NCBIfam" id="TIGR00746">
    <property type="entry name" value="arcC"/>
    <property type="match status" value="1"/>
</dbReference>